<evidence type="ECO:0000313" key="1">
    <source>
        <dbReference type="EMBL" id="VEL41759.1"/>
    </source>
</evidence>
<protein>
    <recommendedName>
        <fullName evidence="3">Dynein heavy chain tail domain-containing protein</fullName>
    </recommendedName>
</protein>
<dbReference type="EMBL" id="CAAALY010270877">
    <property type="protein sequence ID" value="VEL41759.1"/>
    <property type="molecule type" value="Genomic_DNA"/>
</dbReference>
<evidence type="ECO:0000313" key="2">
    <source>
        <dbReference type="Proteomes" id="UP000784294"/>
    </source>
</evidence>
<reference evidence="1" key="1">
    <citation type="submission" date="2018-11" db="EMBL/GenBank/DDBJ databases">
        <authorList>
            <consortium name="Pathogen Informatics"/>
        </authorList>
    </citation>
    <scope>NUCLEOTIDE SEQUENCE</scope>
</reference>
<comment type="caution">
    <text evidence="1">The sequence shown here is derived from an EMBL/GenBank/DDBJ whole genome shotgun (WGS) entry which is preliminary data.</text>
</comment>
<name>A0A3S5C884_9PLAT</name>
<dbReference type="AlphaFoldDB" id="A0A3S5C884"/>
<proteinExistence type="predicted"/>
<sequence>MFNETKSAVGSDFNDQLNRLSSVWHEYNRLLDRFEDLINPLLAGCNLIEKLEKFWSTWPKQMSEATSNETKLSELQVSQKFCNSVPFFVGTSRRRKRIRRV</sequence>
<organism evidence="1 2">
    <name type="scientific">Protopolystoma xenopodis</name>
    <dbReference type="NCBI Taxonomy" id="117903"/>
    <lineage>
        <taxon>Eukaryota</taxon>
        <taxon>Metazoa</taxon>
        <taxon>Spiralia</taxon>
        <taxon>Lophotrochozoa</taxon>
        <taxon>Platyhelminthes</taxon>
        <taxon>Monogenea</taxon>
        <taxon>Polyopisthocotylea</taxon>
        <taxon>Polystomatidea</taxon>
        <taxon>Polystomatidae</taxon>
        <taxon>Protopolystoma</taxon>
    </lineage>
</organism>
<accession>A0A3S5C884</accession>
<dbReference type="Proteomes" id="UP000784294">
    <property type="component" value="Unassembled WGS sequence"/>
</dbReference>
<gene>
    <name evidence="1" type="ORF">PXEA_LOCUS35199</name>
</gene>
<evidence type="ECO:0008006" key="3">
    <source>
        <dbReference type="Google" id="ProtNLM"/>
    </source>
</evidence>
<keyword evidence="2" id="KW-1185">Reference proteome</keyword>